<feature type="domain" description="CAAX prenyl protease 2/Lysostaphin resistance protein A-like" evidence="3">
    <location>
        <begin position="417"/>
        <end position="508"/>
    </location>
</feature>
<dbReference type="GO" id="GO:0080120">
    <property type="term" value="P:CAAX-box protein maturation"/>
    <property type="evidence" value="ECO:0007669"/>
    <property type="project" value="UniProtKB-ARBA"/>
</dbReference>
<dbReference type="OrthoDB" id="2675631at2"/>
<dbReference type="GO" id="GO:0008237">
    <property type="term" value="F:metallopeptidase activity"/>
    <property type="evidence" value="ECO:0007669"/>
    <property type="project" value="UniProtKB-KW"/>
</dbReference>
<dbReference type="GO" id="GO:0004175">
    <property type="term" value="F:endopeptidase activity"/>
    <property type="evidence" value="ECO:0007669"/>
    <property type="project" value="UniProtKB-ARBA"/>
</dbReference>
<feature type="transmembrane region" description="Helical" evidence="2">
    <location>
        <begin position="415"/>
        <end position="438"/>
    </location>
</feature>
<comment type="caution">
    <text evidence="4">The sequence shown here is derived from an EMBL/GenBank/DDBJ whole genome shotgun (WGS) entry which is preliminary data.</text>
</comment>
<evidence type="ECO:0000313" key="5">
    <source>
        <dbReference type="Proteomes" id="UP000447876"/>
    </source>
</evidence>
<feature type="transmembrane region" description="Helical" evidence="2">
    <location>
        <begin position="377"/>
        <end position="395"/>
    </location>
</feature>
<keyword evidence="4" id="KW-0645">Protease</keyword>
<feature type="region of interest" description="Disordered" evidence="1">
    <location>
        <begin position="553"/>
        <end position="574"/>
    </location>
</feature>
<dbReference type="Proteomes" id="UP000447876">
    <property type="component" value="Unassembled WGS sequence"/>
</dbReference>
<keyword evidence="4" id="KW-0378">Hydrolase</keyword>
<keyword evidence="4" id="KW-0482">Metalloprotease</keyword>
<organism evidence="4 5">
    <name type="scientific">Paenibacillus woosongensis</name>
    <dbReference type="NCBI Taxonomy" id="307580"/>
    <lineage>
        <taxon>Bacteria</taxon>
        <taxon>Bacillati</taxon>
        <taxon>Bacillota</taxon>
        <taxon>Bacilli</taxon>
        <taxon>Bacillales</taxon>
        <taxon>Paenibacillaceae</taxon>
        <taxon>Paenibacillus</taxon>
    </lineage>
</organism>
<dbReference type="EMBL" id="WNZW01000011">
    <property type="protein sequence ID" value="MUG47324.1"/>
    <property type="molecule type" value="Genomic_DNA"/>
</dbReference>
<proteinExistence type="predicted"/>
<feature type="transmembrane region" description="Helical" evidence="2">
    <location>
        <begin position="290"/>
        <end position="308"/>
    </location>
</feature>
<feature type="transmembrane region" description="Helical" evidence="2">
    <location>
        <begin position="528"/>
        <end position="545"/>
    </location>
</feature>
<keyword evidence="2" id="KW-0812">Transmembrane</keyword>
<reference evidence="4 5" key="1">
    <citation type="submission" date="2019-11" db="EMBL/GenBank/DDBJ databases">
        <title>Draft genome sequences of five Paenibacillus species of dairy origin.</title>
        <authorList>
            <person name="Olajide A.M."/>
            <person name="Chen S."/>
            <person name="Lapointe G."/>
        </authorList>
    </citation>
    <scope>NUCLEOTIDE SEQUENCE [LARGE SCALE GENOMIC DNA]</scope>
    <source>
        <strain evidence="4 5">12CR55</strain>
    </source>
</reference>
<sequence>MLSNFSSPGRTPKRTTLRVLAAVGFLIFLALQVLPMATPDSLQQIQKTITKQQAKEIAAGFAASTLELPVTLDDALVTYESRSDIYGYLTREGLMKTYMQNYDEQFPLEIFRVRFEQPDGILSALTVDVNMYGGRVAGFERIETYSNATRELLQKQGILGGRGLQVTEGDLTPEDKESLAAPYLKVFNFDPAQLKIERAEYESGLIYEILGNEAGQSRGLIEFRFQDGTVSSMEAYFDPPAAHLDYVKGQKKLANWFTWVGYALFTFVLGILAIIYSVKTRPFSSFLRGLVLSTAYFVFTMVGAVNMLPMLEKDGLGTEVLILGFIVQGALTLIISASIYFSLIGGDGLWRKQGLNLWARAKEPGYGQHVLFSMQSAYLWALILLGAQSVIFFVLRHTIGTWSTTDATQSAYNMLYPVLFPLLAWVAGIGEEAVYRLFGIPMLKKIFRSTFVASLISSMIWSFGHSLYPIYPVYSRPIELTIVGLLFSFVFLRYGYITAMFTHVIFNSILMSLSLMLMGGVLNWTAGIVYIALPAIVAYVIYLFNPPGRTESIPPIQRKEEEPQFTTPHPEGHL</sequence>
<protein>
    <submittedName>
        <fullName evidence="4">CPBP family intramembrane metalloprotease</fullName>
    </submittedName>
</protein>
<name>A0A7X3CPW0_9BACL</name>
<dbReference type="InterPro" id="IPR003675">
    <property type="entry name" value="Rce1/LyrA-like_dom"/>
</dbReference>
<dbReference type="GO" id="GO:0006508">
    <property type="term" value="P:proteolysis"/>
    <property type="evidence" value="ECO:0007669"/>
    <property type="project" value="UniProtKB-KW"/>
</dbReference>
<feature type="transmembrane region" description="Helical" evidence="2">
    <location>
        <begin position="450"/>
        <end position="468"/>
    </location>
</feature>
<evidence type="ECO:0000313" key="4">
    <source>
        <dbReference type="EMBL" id="MUG47324.1"/>
    </source>
</evidence>
<gene>
    <name evidence="4" type="ORF">GNP95_20445</name>
</gene>
<evidence type="ECO:0000256" key="2">
    <source>
        <dbReference type="SAM" id="Phobius"/>
    </source>
</evidence>
<keyword evidence="2" id="KW-1133">Transmembrane helix</keyword>
<evidence type="ECO:0000256" key="1">
    <source>
        <dbReference type="SAM" id="MobiDB-lite"/>
    </source>
</evidence>
<feature type="transmembrane region" description="Helical" evidence="2">
    <location>
        <begin position="256"/>
        <end position="278"/>
    </location>
</feature>
<keyword evidence="2" id="KW-0472">Membrane</keyword>
<accession>A0A7X3CPW0</accession>
<dbReference type="Pfam" id="PF02517">
    <property type="entry name" value="Rce1-like"/>
    <property type="match status" value="1"/>
</dbReference>
<dbReference type="RefSeq" id="WP_155612696.1">
    <property type="nucleotide sequence ID" value="NZ_WNZW01000011.1"/>
</dbReference>
<evidence type="ECO:0000259" key="3">
    <source>
        <dbReference type="Pfam" id="PF02517"/>
    </source>
</evidence>
<dbReference type="AlphaFoldDB" id="A0A7X3CPW0"/>
<feature type="transmembrane region" description="Helical" evidence="2">
    <location>
        <begin position="320"/>
        <end position="343"/>
    </location>
</feature>